<evidence type="ECO:0000256" key="1">
    <source>
        <dbReference type="SAM" id="SignalP"/>
    </source>
</evidence>
<keyword evidence="3" id="KW-1185">Reference proteome</keyword>
<protein>
    <submittedName>
        <fullName evidence="2">Uncharacterized protein</fullName>
    </submittedName>
</protein>
<evidence type="ECO:0000313" key="3">
    <source>
        <dbReference type="Proteomes" id="UP000756921"/>
    </source>
</evidence>
<gene>
    <name evidence="2" type="ORF">PMIN01_01168</name>
</gene>
<keyword evidence="1" id="KW-0732">Signal</keyword>
<dbReference type="AlphaFoldDB" id="A0A9P6GU58"/>
<evidence type="ECO:0000313" key="2">
    <source>
        <dbReference type="EMBL" id="KAF9741629.1"/>
    </source>
</evidence>
<dbReference type="Proteomes" id="UP000756921">
    <property type="component" value="Unassembled WGS sequence"/>
</dbReference>
<name>A0A9P6GU58_9PLEO</name>
<feature type="signal peptide" evidence="1">
    <location>
        <begin position="1"/>
        <end position="16"/>
    </location>
</feature>
<sequence>MRSILSIATLLTAALAAPITSTEPNAAAIKGYLPLTVTVFNDVTGAHAAAGIDTSGHFRTFYSDLFRSSALNRDGKIFATSIQLSFPDGPLPDGNSCGVYGPDKTVGILDARHTYLELDGQPGKAVETDVSEFVVKCDIYLVVE</sequence>
<feature type="chain" id="PRO_5040323049" evidence="1">
    <location>
        <begin position="17"/>
        <end position="144"/>
    </location>
</feature>
<reference evidence="2" key="1">
    <citation type="journal article" date="2020" name="Mol. Plant Microbe Interact.">
        <title>Genome Sequence of the Biocontrol Agent Coniothyrium minitans strain Conio (IMI 134523).</title>
        <authorList>
            <person name="Patel D."/>
            <person name="Shittu T.A."/>
            <person name="Baroncelli R."/>
            <person name="Muthumeenakshi S."/>
            <person name="Osborne T.H."/>
            <person name="Janganan T.K."/>
            <person name="Sreenivasaprasad S."/>
        </authorList>
    </citation>
    <scope>NUCLEOTIDE SEQUENCE</scope>
    <source>
        <strain evidence="2">Conio</strain>
    </source>
</reference>
<accession>A0A9P6GU58</accession>
<proteinExistence type="predicted"/>
<comment type="caution">
    <text evidence="2">The sequence shown here is derived from an EMBL/GenBank/DDBJ whole genome shotgun (WGS) entry which is preliminary data.</text>
</comment>
<organism evidence="2 3">
    <name type="scientific">Paraphaeosphaeria minitans</name>
    <dbReference type="NCBI Taxonomy" id="565426"/>
    <lineage>
        <taxon>Eukaryota</taxon>
        <taxon>Fungi</taxon>
        <taxon>Dikarya</taxon>
        <taxon>Ascomycota</taxon>
        <taxon>Pezizomycotina</taxon>
        <taxon>Dothideomycetes</taxon>
        <taxon>Pleosporomycetidae</taxon>
        <taxon>Pleosporales</taxon>
        <taxon>Massarineae</taxon>
        <taxon>Didymosphaeriaceae</taxon>
        <taxon>Paraphaeosphaeria</taxon>
    </lineage>
</organism>
<dbReference type="OrthoDB" id="3497702at2759"/>
<dbReference type="EMBL" id="WJXW01000001">
    <property type="protein sequence ID" value="KAF9741629.1"/>
    <property type="molecule type" value="Genomic_DNA"/>
</dbReference>